<protein>
    <submittedName>
        <fullName evidence="2">Troponin I</fullName>
    </submittedName>
</protein>
<keyword evidence="1" id="KW-1133">Transmembrane helix</keyword>
<evidence type="ECO:0000256" key="1">
    <source>
        <dbReference type="SAM" id="Phobius"/>
    </source>
</evidence>
<accession>A0A1D2AHM8</accession>
<reference evidence="2" key="1">
    <citation type="submission" date="2016-07" db="EMBL/GenBank/DDBJ databases">
        <title>Salivary Glands transcriptome analysis on engorged females of Ornithodoros brasiliensis (Acari:Argasidae).</title>
        <authorList>
            <person name="Simons S.M."/>
            <person name="Carvalho E."/>
            <person name="Junqueira-de-Azevedo I."/>
            <person name="Ho P.L."/>
            <person name="Giovanni D."/>
            <person name="Mendonca R."/>
            <person name="Onofrio V."/>
            <person name="Landulfo G."/>
            <person name="Ramirez D."/>
            <person name="Barros-Battesti D."/>
        </authorList>
    </citation>
    <scope>NUCLEOTIDE SEQUENCE</scope>
    <source>
        <strain evidence="2">Female</strain>
        <tissue evidence="2">Salivary gland</tissue>
    </source>
</reference>
<feature type="non-terminal residue" evidence="2">
    <location>
        <position position="1"/>
    </location>
</feature>
<name>A0A1D2AHM8_ORNBR</name>
<proteinExistence type="predicted"/>
<feature type="non-terminal residue" evidence="2">
    <location>
        <position position="243"/>
    </location>
</feature>
<feature type="transmembrane region" description="Helical" evidence="1">
    <location>
        <begin position="7"/>
        <end position="27"/>
    </location>
</feature>
<dbReference type="EMBL" id="GETE01001280">
    <property type="protein sequence ID" value="JAT78709.1"/>
    <property type="molecule type" value="Transcribed_RNA"/>
</dbReference>
<dbReference type="AlphaFoldDB" id="A0A1D2AHM8"/>
<keyword evidence="1" id="KW-0812">Transmembrane</keyword>
<organism evidence="2">
    <name type="scientific">Ornithodoros brasiliensis</name>
    <name type="common">Mouro tick</name>
    <dbReference type="NCBI Taxonomy" id="888526"/>
    <lineage>
        <taxon>Eukaryota</taxon>
        <taxon>Metazoa</taxon>
        <taxon>Ecdysozoa</taxon>
        <taxon>Arthropoda</taxon>
        <taxon>Chelicerata</taxon>
        <taxon>Arachnida</taxon>
        <taxon>Acari</taxon>
        <taxon>Parasitiformes</taxon>
        <taxon>Ixodida</taxon>
        <taxon>Ixodoidea</taxon>
        <taxon>Argasidae</taxon>
        <taxon>Ornithodorinae</taxon>
        <taxon>Ornithodoros</taxon>
    </lineage>
</organism>
<sequence>RNAMSLSCLWWIGGCLVLAWLGFWQRVGIRLFLGFFLGTKGPFRSRLVLLVQLEGVFLDSLQVCPEVDFGVCLGLDLQLIELGNFLQCGLHELAAEVVDLDCKLVDQEIFLPDFILQVVLDVLQCRYPLMVLFEDALKSGFVGVVQGLGGTNTLSNDLLTFLSLPFLFFLQLFSCHFSQQHPELLLTFGCHEALLAARFLGLGSFLETLSHLGLFALLLLQLSPLFFLEPPVGILGLPPPAVG</sequence>
<keyword evidence="1" id="KW-0472">Membrane</keyword>
<evidence type="ECO:0000313" key="2">
    <source>
        <dbReference type="EMBL" id="JAT78709.1"/>
    </source>
</evidence>